<feature type="domain" description="DUF1588" evidence="3">
    <location>
        <begin position="1"/>
        <end position="66"/>
    </location>
</feature>
<evidence type="ECO:0000313" key="5">
    <source>
        <dbReference type="Proteomes" id="UP001247805"/>
    </source>
</evidence>
<sequence>MNDPPPPPPPSVPDLDPNNPLLAGLSLKQKIEQHRELSGCSGCHEKIDPWGILMENYDATGKWRSQVSVYKKVELDKKERKRLRRKHIMETVSTMDVDASSVLPDGSNIASVVELTSYLQKHKQKELMHGLVQHMMMYALGRELDILDEQESEVIFSTFRASGYKLSALVQAIVNSDGFTNRQQLSAQSGKEEENQVG</sequence>
<evidence type="ECO:0000259" key="2">
    <source>
        <dbReference type="Pfam" id="PF07624"/>
    </source>
</evidence>
<accession>A0ABU3SZH4</accession>
<name>A0ABU3SZH4_9ALTE</name>
<dbReference type="EMBL" id="JAWDIO010000002">
    <property type="protein sequence ID" value="MDU0355411.1"/>
    <property type="molecule type" value="Genomic_DNA"/>
</dbReference>
<dbReference type="RefSeq" id="WP_316026951.1">
    <property type="nucleotide sequence ID" value="NZ_JAWDIO010000002.1"/>
</dbReference>
<feature type="compositionally biased region" description="Pro residues" evidence="1">
    <location>
        <begin position="1"/>
        <end position="12"/>
    </location>
</feature>
<organism evidence="4 5">
    <name type="scientific">Paraglaciecola aquimarina</name>
    <dbReference type="NCBI Taxonomy" id="1235557"/>
    <lineage>
        <taxon>Bacteria</taxon>
        <taxon>Pseudomonadati</taxon>
        <taxon>Pseudomonadota</taxon>
        <taxon>Gammaproteobacteria</taxon>
        <taxon>Alteromonadales</taxon>
        <taxon>Alteromonadaceae</taxon>
        <taxon>Paraglaciecola</taxon>
    </lineage>
</organism>
<dbReference type="Pfam" id="PF07627">
    <property type="entry name" value="PSCyt3"/>
    <property type="match status" value="1"/>
</dbReference>
<dbReference type="Pfam" id="PF07624">
    <property type="entry name" value="PSD2"/>
    <property type="match status" value="1"/>
</dbReference>
<dbReference type="InterPro" id="IPR011478">
    <property type="entry name" value="DUF1585"/>
</dbReference>
<gene>
    <name evidence="4" type="ORF">RS130_17210</name>
</gene>
<dbReference type="Proteomes" id="UP001247805">
    <property type="component" value="Unassembled WGS sequence"/>
</dbReference>
<proteinExistence type="predicted"/>
<feature type="domain" description="DUF1585" evidence="2">
    <location>
        <begin position="105"/>
        <end position="179"/>
    </location>
</feature>
<comment type="caution">
    <text evidence="4">The sequence shown here is derived from an EMBL/GenBank/DDBJ whole genome shotgun (WGS) entry which is preliminary data.</text>
</comment>
<dbReference type="InterPro" id="IPR013039">
    <property type="entry name" value="DUF1588"/>
</dbReference>
<evidence type="ECO:0000259" key="3">
    <source>
        <dbReference type="Pfam" id="PF07627"/>
    </source>
</evidence>
<evidence type="ECO:0000313" key="4">
    <source>
        <dbReference type="EMBL" id="MDU0355411.1"/>
    </source>
</evidence>
<keyword evidence="5" id="KW-1185">Reference proteome</keyword>
<reference evidence="4 5" key="1">
    <citation type="submission" date="2023-10" db="EMBL/GenBank/DDBJ databases">
        <title>Glaciecola aquimarina strain GGW-M5 nov., isolated from a coastal seawater.</title>
        <authorList>
            <person name="Bayburt H."/>
            <person name="Kim J.M."/>
            <person name="Choi B.J."/>
            <person name="Jeon C.O."/>
        </authorList>
    </citation>
    <scope>NUCLEOTIDE SEQUENCE [LARGE SCALE GENOMIC DNA]</scope>
    <source>
        <strain evidence="4 5">KCTC 32108</strain>
    </source>
</reference>
<feature type="region of interest" description="Disordered" evidence="1">
    <location>
        <begin position="1"/>
        <end position="20"/>
    </location>
</feature>
<evidence type="ECO:0000256" key="1">
    <source>
        <dbReference type="SAM" id="MobiDB-lite"/>
    </source>
</evidence>
<protein>
    <submittedName>
        <fullName evidence="4">DUF1585 domain-containing protein</fullName>
    </submittedName>
</protein>